<organism evidence="2 3">
    <name type="scientific">Ostreobium quekettii</name>
    <dbReference type="NCBI Taxonomy" id="121088"/>
    <lineage>
        <taxon>Eukaryota</taxon>
        <taxon>Viridiplantae</taxon>
        <taxon>Chlorophyta</taxon>
        <taxon>core chlorophytes</taxon>
        <taxon>Ulvophyceae</taxon>
        <taxon>TCBD clade</taxon>
        <taxon>Bryopsidales</taxon>
        <taxon>Ostreobineae</taxon>
        <taxon>Ostreobiaceae</taxon>
        <taxon>Ostreobium</taxon>
    </lineage>
</organism>
<feature type="region of interest" description="Disordered" evidence="1">
    <location>
        <begin position="82"/>
        <end position="104"/>
    </location>
</feature>
<proteinExistence type="predicted"/>
<dbReference type="EMBL" id="CAJHUC010002925">
    <property type="protein sequence ID" value="CAD7704548.1"/>
    <property type="molecule type" value="Genomic_DNA"/>
</dbReference>
<reference evidence="2" key="1">
    <citation type="submission" date="2020-12" db="EMBL/GenBank/DDBJ databases">
        <authorList>
            <person name="Iha C."/>
        </authorList>
    </citation>
    <scope>NUCLEOTIDE SEQUENCE</scope>
</reference>
<sequence length="104" mass="11865">MWDCFAEVYLEIASLKEESLDLESKRQLIADLMVWFNIDTHDKKTQRFLLAPHLSDTAFISVGRHLRHAMVARGMLDPADPGPLGCEAWDSESQASTTEDWTQE</sequence>
<dbReference type="OrthoDB" id="540180at2759"/>
<evidence type="ECO:0000256" key="1">
    <source>
        <dbReference type="SAM" id="MobiDB-lite"/>
    </source>
</evidence>
<keyword evidence="3" id="KW-1185">Reference proteome</keyword>
<dbReference type="AlphaFoldDB" id="A0A8S1JBT7"/>
<name>A0A8S1JBT7_9CHLO</name>
<evidence type="ECO:0000313" key="2">
    <source>
        <dbReference type="EMBL" id="CAD7704548.1"/>
    </source>
</evidence>
<gene>
    <name evidence="2" type="ORF">OSTQU699_LOCUS9903</name>
</gene>
<feature type="compositionally biased region" description="Polar residues" evidence="1">
    <location>
        <begin position="91"/>
        <end position="104"/>
    </location>
</feature>
<evidence type="ECO:0000313" key="3">
    <source>
        <dbReference type="Proteomes" id="UP000708148"/>
    </source>
</evidence>
<dbReference type="Proteomes" id="UP000708148">
    <property type="component" value="Unassembled WGS sequence"/>
</dbReference>
<protein>
    <submittedName>
        <fullName evidence="2">Uncharacterized protein</fullName>
    </submittedName>
</protein>
<comment type="caution">
    <text evidence="2">The sequence shown here is derived from an EMBL/GenBank/DDBJ whole genome shotgun (WGS) entry which is preliminary data.</text>
</comment>
<accession>A0A8S1JBT7</accession>